<evidence type="ECO:0000256" key="1">
    <source>
        <dbReference type="SAM" id="MobiDB-lite"/>
    </source>
</evidence>
<evidence type="ECO:0008006" key="6">
    <source>
        <dbReference type="Google" id="ProtNLM"/>
    </source>
</evidence>
<feature type="domain" description="At2g29880-like C-terminal" evidence="3">
    <location>
        <begin position="729"/>
        <end position="772"/>
    </location>
</feature>
<dbReference type="PANTHER" id="PTHR46929:SF33">
    <property type="entry name" value="L10-INTERACTING MYB DOMAIN-CONTAINING PROTEIN-LIKE ISOFORM X1"/>
    <property type="match status" value="1"/>
</dbReference>
<feature type="region of interest" description="Disordered" evidence="1">
    <location>
        <begin position="671"/>
        <end position="694"/>
    </location>
</feature>
<dbReference type="AlphaFoldDB" id="A0AAP0RCN4"/>
<comment type="caution">
    <text evidence="4">The sequence shown here is derived from an EMBL/GenBank/DDBJ whole genome shotgun (WGS) entry which is preliminary data.</text>
</comment>
<proteinExistence type="predicted"/>
<feature type="domain" description="Myb/SANT-like" evidence="2">
    <location>
        <begin position="343"/>
        <end position="437"/>
    </location>
</feature>
<dbReference type="Pfam" id="PF12776">
    <property type="entry name" value="Myb_DNA-bind_3"/>
    <property type="match status" value="4"/>
</dbReference>
<feature type="domain" description="Myb/SANT-like" evidence="2">
    <location>
        <begin position="508"/>
        <end position="601"/>
    </location>
</feature>
<organism evidence="4 5">
    <name type="scientific">Liquidambar formosana</name>
    <name type="common">Formosan gum</name>
    <dbReference type="NCBI Taxonomy" id="63359"/>
    <lineage>
        <taxon>Eukaryota</taxon>
        <taxon>Viridiplantae</taxon>
        <taxon>Streptophyta</taxon>
        <taxon>Embryophyta</taxon>
        <taxon>Tracheophyta</taxon>
        <taxon>Spermatophyta</taxon>
        <taxon>Magnoliopsida</taxon>
        <taxon>eudicotyledons</taxon>
        <taxon>Gunneridae</taxon>
        <taxon>Pentapetalae</taxon>
        <taxon>Saxifragales</taxon>
        <taxon>Altingiaceae</taxon>
        <taxon>Liquidambar</taxon>
    </lineage>
</organism>
<dbReference type="Pfam" id="PF24769">
    <property type="entry name" value="At2g29880_C"/>
    <property type="match status" value="1"/>
</dbReference>
<feature type="domain" description="Myb/SANT-like" evidence="2">
    <location>
        <begin position="179"/>
        <end position="273"/>
    </location>
</feature>
<dbReference type="Proteomes" id="UP001415857">
    <property type="component" value="Unassembled WGS sequence"/>
</dbReference>
<evidence type="ECO:0000313" key="5">
    <source>
        <dbReference type="Proteomes" id="UP001415857"/>
    </source>
</evidence>
<dbReference type="EMBL" id="JBBPBK010000011">
    <property type="protein sequence ID" value="KAK9274577.1"/>
    <property type="molecule type" value="Genomic_DNA"/>
</dbReference>
<gene>
    <name evidence="4" type="ORF">L1049_021826</name>
</gene>
<evidence type="ECO:0000313" key="4">
    <source>
        <dbReference type="EMBL" id="KAK9274577.1"/>
    </source>
</evidence>
<dbReference type="InterPro" id="IPR024752">
    <property type="entry name" value="Myb/SANT-like_dom"/>
</dbReference>
<sequence>MGSQTPASNDRSRTYWTPTMERYFIDLMLDHMHRGNRIGHTFNKQAWTDMLTVFNARFGSQYDKDVLKSRYTNLWKQFNDIKNLLGQNGFSWDETRQMVVADDCVWDAYIKVFPDARSYKTKAVLNFNDLCLIYGYTTADGRYSRSSHDIDIDDEFPGVSMGDGMAILAPPSNERSRTEWTSAMDQYFIELMLDQLGRGNKIDNTFNKQAWTDMLTLFNVKFGPQHGKRVLRHRYKKLWKYYSDVTILLEQNGFSWDETQQMIAADDDVWDAYIKAHPNARSYRTKTLPNYNDLSLIYGDAIDNGTHSHLRQDKDLEDDILRITAGEGKESQTPTGSERSRTYWTPPMDRYLIDLLLDQVHRGNKIGQTFISQAWIDMVSSFNARFNSHHDKDVLKNRYKHLRRQYNDIKILLEQTGFSWDETREMVTAEDNVWDAYTKAHPDARSYRVKTVPSYHKLCVIYDQENYDGRYSRLARNVDSSSEIPVLMTGEEKGEQSPATTGALGIDWAPQMDRYLIDLMLEQVHGGNKIDHTFSEAAWAHMITSFNEKFGLQYDYCVLENRYMCLMKQCSDIDNLLNHSGFAWDGTQQIVTADDDVWEAYIKEHPDAISYRDKILDCYNDLCLICGHGNSYGGFSCNGLEIEIDHNTIEMETDGFSADLQPSAKDIEISDWSKKRQSATPHASMSPRKVRKTSKDGMQEALAEMAGVVTKLASKKEDKNYISIENAIDALQAIPDIDDELLLDACDLLEDERKAKTFLALDVTLRKKWLLRKLRP</sequence>
<accession>A0AAP0RCN4</accession>
<reference evidence="4 5" key="1">
    <citation type="journal article" date="2024" name="Plant J.">
        <title>Genome sequences and population genomics reveal climatic adaptation and genomic divergence between two closely related sweetgum species.</title>
        <authorList>
            <person name="Xu W.Q."/>
            <person name="Ren C.Q."/>
            <person name="Zhang X.Y."/>
            <person name="Comes H.P."/>
            <person name="Liu X.H."/>
            <person name="Li Y.G."/>
            <person name="Kettle C.J."/>
            <person name="Jalonen R."/>
            <person name="Gaisberger H."/>
            <person name="Ma Y.Z."/>
            <person name="Qiu Y.X."/>
        </authorList>
    </citation>
    <scope>NUCLEOTIDE SEQUENCE [LARGE SCALE GENOMIC DNA]</scope>
    <source>
        <strain evidence="4">Hangzhou</strain>
    </source>
</reference>
<dbReference type="InterPro" id="IPR056253">
    <property type="entry name" value="At2g29880-like_C"/>
</dbReference>
<name>A0AAP0RCN4_LIQFO</name>
<keyword evidence="5" id="KW-1185">Reference proteome</keyword>
<dbReference type="PANTHER" id="PTHR46929">
    <property type="entry name" value="EXPRESSED PROTEIN"/>
    <property type="match status" value="1"/>
</dbReference>
<evidence type="ECO:0000259" key="3">
    <source>
        <dbReference type="Pfam" id="PF24769"/>
    </source>
</evidence>
<feature type="domain" description="Myb/SANT-like" evidence="2">
    <location>
        <begin position="15"/>
        <end position="109"/>
    </location>
</feature>
<evidence type="ECO:0000259" key="2">
    <source>
        <dbReference type="Pfam" id="PF12776"/>
    </source>
</evidence>
<protein>
    <recommendedName>
        <fullName evidence="6">L10-interacting MYB domain-containing protein</fullName>
    </recommendedName>
</protein>